<gene>
    <name evidence="1" type="ORF">NW768_009713</name>
</gene>
<evidence type="ECO:0008006" key="3">
    <source>
        <dbReference type="Google" id="ProtNLM"/>
    </source>
</evidence>
<proteinExistence type="predicted"/>
<sequence length="148" mass="16988">MAGVIQLGDAIKFAELARTVWELGWSKEHNASENYRDFGADVRTLKTSLEELEKAVSRAQQSLLNHGALETDRLGGDRDSLLEIIGDYNTTLQECHQLLHDNKRYAETTGPIRNINWNINIMPQVEHLRGRIQMHNSRVQHILKPFQM</sequence>
<organism evidence="1 2">
    <name type="scientific">Fusarium equiseti</name>
    <name type="common">Fusarium scirpi</name>
    <dbReference type="NCBI Taxonomy" id="61235"/>
    <lineage>
        <taxon>Eukaryota</taxon>
        <taxon>Fungi</taxon>
        <taxon>Dikarya</taxon>
        <taxon>Ascomycota</taxon>
        <taxon>Pezizomycotina</taxon>
        <taxon>Sordariomycetes</taxon>
        <taxon>Hypocreomycetidae</taxon>
        <taxon>Hypocreales</taxon>
        <taxon>Nectriaceae</taxon>
        <taxon>Fusarium</taxon>
        <taxon>Fusarium incarnatum-equiseti species complex</taxon>
    </lineage>
</organism>
<evidence type="ECO:0000313" key="1">
    <source>
        <dbReference type="EMBL" id="KAJ4123185.1"/>
    </source>
</evidence>
<dbReference type="EMBL" id="JAOQBH010000017">
    <property type="protein sequence ID" value="KAJ4123185.1"/>
    <property type="molecule type" value="Genomic_DNA"/>
</dbReference>
<protein>
    <recommendedName>
        <fullName evidence="3">Fungal N-terminal domain-containing protein</fullName>
    </recommendedName>
</protein>
<comment type="caution">
    <text evidence="1">The sequence shown here is derived from an EMBL/GenBank/DDBJ whole genome shotgun (WGS) entry which is preliminary data.</text>
</comment>
<accession>A0ABQ8R1W5</accession>
<reference evidence="1" key="1">
    <citation type="submission" date="2022-09" db="EMBL/GenBank/DDBJ databases">
        <title>Fusarium specimens isolated from Avocado Roots.</title>
        <authorList>
            <person name="Stajich J."/>
            <person name="Roper C."/>
            <person name="Heimlech-Rivalta G."/>
        </authorList>
    </citation>
    <scope>NUCLEOTIDE SEQUENCE</scope>
    <source>
        <strain evidence="1">CF00095</strain>
    </source>
</reference>
<dbReference type="Proteomes" id="UP001152024">
    <property type="component" value="Unassembled WGS sequence"/>
</dbReference>
<keyword evidence="2" id="KW-1185">Reference proteome</keyword>
<evidence type="ECO:0000313" key="2">
    <source>
        <dbReference type="Proteomes" id="UP001152024"/>
    </source>
</evidence>
<name>A0ABQ8R1W5_FUSEQ</name>